<keyword evidence="2" id="KW-0812">Transmembrane</keyword>
<reference evidence="4" key="1">
    <citation type="submission" date="2025-08" db="UniProtKB">
        <authorList>
            <consortium name="RefSeq"/>
        </authorList>
    </citation>
    <scope>IDENTIFICATION</scope>
</reference>
<feature type="compositionally biased region" description="Polar residues" evidence="1">
    <location>
        <begin position="75"/>
        <end position="86"/>
    </location>
</feature>
<keyword evidence="2" id="KW-1133">Transmembrane helix</keyword>
<evidence type="ECO:0000313" key="4">
    <source>
        <dbReference type="RefSeq" id="XP_029296206.1"/>
    </source>
</evidence>
<feature type="compositionally biased region" description="Polar residues" evidence="1">
    <location>
        <begin position="29"/>
        <end position="53"/>
    </location>
</feature>
<feature type="transmembrane region" description="Helical" evidence="2">
    <location>
        <begin position="95"/>
        <end position="121"/>
    </location>
</feature>
<feature type="region of interest" description="Disordered" evidence="1">
    <location>
        <begin position="128"/>
        <end position="170"/>
    </location>
</feature>
<feature type="compositionally biased region" description="Basic and acidic residues" evidence="1">
    <location>
        <begin position="340"/>
        <end position="355"/>
    </location>
</feature>
<feature type="compositionally biased region" description="Basic and acidic residues" evidence="1">
    <location>
        <begin position="134"/>
        <end position="147"/>
    </location>
</feature>
<accession>A0A6J2QEW8</accession>
<evidence type="ECO:0000313" key="3">
    <source>
        <dbReference type="Proteomes" id="UP000504630"/>
    </source>
</evidence>
<evidence type="ECO:0000256" key="2">
    <source>
        <dbReference type="SAM" id="Phobius"/>
    </source>
</evidence>
<name>A0A6J2QEW8_COTGO</name>
<feature type="compositionally biased region" description="Polar residues" evidence="1">
    <location>
        <begin position="1"/>
        <end position="22"/>
    </location>
</feature>
<protein>
    <submittedName>
        <fullName evidence="4">LOW QUALITY PROTEIN: uncharacterized protein LOC115013823</fullName>
    </submittedName>
</protein>
<keyword evidence="3" id="KW-1185">Reference proteome</keyword>
<dbReference type="RefSeq" id="XP_029296206.1">
    <property type="nucleotide sequence ID" value="XM_029440346.1"/>
</dbReference>
<dbReference type="GeneID" id="115013823"/>
<dbReference type="OrthoDB" id="1055097at2759"/>
<feature type="region of interest" description="Disordered" evidence="1">
    <location>
        <begin position="206"/>
        <end position="233"/>
    </location>
</feature>
<dbReference type="AlphaFoldDB" id="A0A6J2QEW8"/>
<feature type="region of interest" description="Disordered" evidence="1">
    <location>
        <begin position="1"/>
        <end position="92"/>
    </location>
</feature>
<feature type="compositionally biased region" description="Basic and acidic residues" evidence="1">
    <location>
        <begin position="207"/>
        <end position="220"/>
    </location>
</feature>
<feature type="non-terminal residue" evidence="4">
    <location>
        <position position="1"/>
    </location>
</feature>
<sequence length="389" mass="42264">KTSVQPTPTDAPTILSSHTATPPSRPAGTKTSVQPNPTTVTTPALKTGTSATYVTSPPPPPSVTEISVRPKPSELSRTISTPTETCVSPRPPSDTSIVCALVVVIVFLSLLLFAACFLAVLHRKRNNKTVTPGRPEENRKESKEVSRSSRAQSPRHSEKRENDESDSETGWRRSFTGVRAKSANAVLFMSPFCAPVKDQVTLQTETDAGHRAEGKQKLGDEAEADGGIETETLTNAADVINNAKQADAGRSLDNNPHCVSANTDTVPYLSIGTIQSKPSPGDFNKQSTDACQRSQKGKVMARISTWPPTAVQWQARCKMREGEGLSEVFTEWTQRFPGEVKRALKKDEHPSASDRDENEDEIEKNQLEDPLKMTVADLTFGLSQCSEPK</sequence>
<dbReference type="KEGG" id="cgob:115013823"/>
<dbReference type="Proteomes" id="UP000504630">
    <property type="component" value="Chromosome 9"/>
</dbReference>
<keyword evidence="2" id="KW-0472">Membrane</keyword>
<dbReference type="InParanoid" id="A0A6J2QEW8"/>
<evidence type="ECO:0000256" key="1">
    <source>
        <dbReference type="SAM" id="MobiDB-lite"/>
    </source>
</evidence>
<gene>
    <name evidence="4" type="primary">LOC115013823</name>
</gene>
<proteinExistence type="predicted"/>
<organism evidence="3 4">
    <name type="scientific">Cottoperca gobio</name>
    <name type="common">Frogmouth</name>
    <name type="synonym">Aphritis gobio</name>
    <dbReference type="NCBI Taxonomy" id="56716"/>
    <lineage>
        <taxon>Eukaryota</taxon>
        <taxon>Metazoa</taxon>
        <taxon>Chordata</taxon>
        <taxon>Craniata</taxon>
        <taxon>Vertebrata</taxon>
        <taxon>Euteleostomi</taxon>
        <taxon>Actinopterygii</taxon>
        <taxon>Neopterygii</taxon>
        <taxon>Teleostei</taxon>
        <taxon>Neoteleostei</taxon>
        <taxon>Acanthomorphata</taxon>
        <taxon>Eupercaria</taxon>
        <taxon>Perciformes</taxon>
        <taxon>Notothenioidei</taxon>
        <taxon>Bovichtidae</taxon>
        <taxon>Cottoperca</taxon>
    </lineage>
</organism>
<feature type="region of interest" description="Disordered" evidence="1">
    <location>
        <begin position="340"/>
        <end position="370"/>
    </location>
</feature>